<evidence type="ECO:0000256" key="1">
    <source>
        <dbReference type="ARBA" id="ARBA00006594"/>
    </source>
</evidence>
<dbReference type="SUPFAM" id="SSF53335">
    <property type="entry name" value="S-adenosyl-L-methionine-dependent methyltransferases"/>
    <property type="match status" value="1"/>
</dbReference>
<comment type="catalytic activity">
    <reaction evidence="7">
        <text>a 2'-deoxyadenosine in DNA + S-adenosyl-L-methionine = an N(6)-methyl-2'-deoxyadenosine in DNA + S-adenosyl-L-homocysteine + H(+)</text>
        <dbReference type="Rhea" id="RHEA:15197"/>
        <dbReference type="Rhea" id="RHEA-COMP:12418"/>
        <dbReference type="Rhea" id="RHEA-COMP:12419"/>
        <dbReference type="ChEBI" id="CHEBI:15378"/>
        <dbReference type="ChEBI" id="CHEBI:57856"/>
        <dbReference type="ChEBI" id="CHEBI:59789"/>
        <dbReference type="ChEBI" id="CHEBI:90615"/>
        <dbReference type="ChEBI" id="CHEBI:90616"/>
        <dbReference type="EC" id="2.1.1.72"/>
    </reaction>
</comment>
<dbReference type="PANTHER" id="PTHR42933">
    <property type="entry name" value="SLR6095 PROTEIN"/>
    <property type="match status" value="1"/>
</dbReference>
<dbReference type="Proteomes" id="UP001149400">
    <property type="component" value="Unassembled WGS sequence"/>
</dbReference>
<evidence type="ECO:0000256" key="5">
    <source>
        <dbReference type="ARBA" id="ARBA00022691"/>
    </source>
</evidence>
<accession>A0ABT5R8G6</accession>
<evidence type="ECO:0000256" key="2">
    <source>
        <dbReference type="ARBA" id="ARBA00011900"/>
    </source>
</evidence>
<name>A0ABT5R8G6_9GAMM</name>
<gene>
    <name evidence="9" type="ORF">LRP50_24365</name>
</gene>
<evidence type="ECO:0000256" key="4">
    <source>
        <dbReference type="ARBA" id="ARBA00022679"/>
    </source>
</evidence>
<proteinExistence type="inferred from homology"/>
<evidence type="ECO:0000313" key="9">
    <source>
        <dbReference type="EMBL" id="MDD1796259.1"/>
    </source>
</evidence>
<keyword evidence="5" id="KW-0949">S-adenosyl-L-methionine</keyword>
<feature type="domain" description="DNA methylase adenine-specific" evidence="8">
    <location>
        <begin position="169"/>
        <end position="396"/>
    </location>
</feature>
<keyword evidence="10" id="KW-1185">Reference proteome</keyword>
<dbReference type="RefSeq" id="WP_274167011.1">
    <property type="nucleotide sequence ID" value="NZ_JAJUBC010000048.1"/>
</dbReference>
<dbReference type="GO" id="GO:0032259">
    <property type="term" value="P:methylation"/>
    <property type="evidence" value="ECO:0007669"/>
    <property type="project" value="UniProtKB-KW"/>
</dbReference>
<dbReference type="EC" id="2.1.1.72" evidence="2"/>
<dbReference type="PANTHER" id="PTHR42933:SF1">
    <property type="entry name" value="SITE-SPECIFIC DNA-METHYLTRANSFERASE (ADENINE-SPECIFIC)"/>
    <property type="match status" value="1"/>
</dbReference>
<dbReference type="GO" id="GO:0008168">
    <property type="term" value="F:methyltransferase activity"/>
    <property type="evidence" value="ECO:0007669"/>
    <property type="project" value="UniProtKB-KW"/>
</dbReference>
<dbReference type="InterPro" id="IPR003356">
    <property type="entry name" value="DNA_methylase_A-5"/>
</dbReference>
<comment type="similarity">
    <text evidence="1">Belongs to the N(4)/N(6)-methyltransferase family.</text>
</comment>
<keyword evidence="4" id="KW-0808">Transferase</keyword>
<comment type="caution">
    <text evidence="9">The sequence shown here is derived from an EMBL/GenBank/DDBJ whole genome shotgun (WGS) entry which is preliminary data.</text>
</comment>
<reference evidence="9" key="1">
    <citation type="submission" date="2021-12" db="EMBL/GenBank/DDBJ databases">
        <title>Enterovibrio ZSDZ35 sp. nov. and Enterovibrio ZSDZ42 sp. nov., isolated from coastal seawater in Qingdao.</title>
        <authorList>
            <person name="Zhang P."/>
        </authorList>
    </citation>
    <scope>NUCLEOTIDE SEQUENCE</scope>
    <source>
        <strain evidence="9">ZSDZ42</strain>
    </source>
</reference>
<dbReference type="Gene3D" id="3.40.50.150">
    <property type="entry name" value="Vaccinia Virus protein VP39"/>
    <property type="match status" value="1"/>
</dbReference>
<evidence type="ECO:0000256" key="7">
    <source>
        <dbReference type="ARBA" id="ARBA00047942"/>
    </source>
</evidence>
<dbReference type="InterPro" id="IPR051537">
    <property type="entry name" value="DNA_Adenine_Mtase"/>
</dbReference>
<dbReference type="Pfam" id="PF02384">
    <property type="entry name" value="N6_Mtase"/>
    <property type="match status" value="1"/>
</dbReference>
<dbReference type="InterPro" id="IPR029063">
    <property type="entry name" value="SAM-dependent_MTases_sf"/>
</dbReference>
<evidence type="ECO:0000313" key="10">
    <source>
        <dbReference type="Proteomes" id="UP001149400"/>
    </source>
</evidence>
<dbReference type="EMBL" id="JAJUBC010000048">
    <property type="protein sequence ID" value="MDD1796259.1"/>
    <property type="molecule type" value="Genomic_DNA"/>
</dbReference>
<sequence length="433" mass="48226">MTNIKKDLHALFDELRGTMEVSHITELLVFTAFLTKLEPSALKKLEDEKEEHAYQQLKEAAVAVKQKFPLLKSELFEAPQEHRIYKKGLYLVVRFVLALSASNAYSDFVVGLKELKRFKSRISDIADSANHSTTELFKALVGNCENKTLFDGACGLAQIASELNPKAGYLNEFNAHAAIMAERMLILNNREQFVVQSKDSLTDTHGAEQESVDVVVMEPPFALKFSADQRRSLAEVDYLLVDPGSSVPASAGDVLWVQLALSQLNNEGKAYLLLPQGWLFRGGYDGKVREKLIELDVVEAIIALPPQLLEFTSIAPAILVLNKQKEMQGVVNFVDASDFGVSTGPLREIGTEDAKAISELVAGVHPQDKRYRAVSREEIASNENILNVKRYIITEVEATKVDLSKELLKLNEMKHQYAESQKVLEGLLKSFGF</sequence>
<keyword evidence="3 9" id="KW-0489">Methyltransferase</keyword>
<protein>
    <recommendedName>
        <fullName evidence="2">site-specific DNA-methyltransferase (adenine-specific)</fullName>
        <ecNumber evidence="2">2.1.1.72</ecNumber>
    </recommendedName>
</protein>
<keyword evidence="6" id="KW-0680">Restriction system</keyword>
<evidence type="ECO:0000256" key="3">
    <source>
        <dbReference type="ARBA" id="ARBA00022603"/>
    </source>
</evidence>
<organism evidence="9 10">
    <name type="scientific">Enterovibrio gelatinilyticus</name>
    <dbReference type="NCBI Taxonomy" id="2899819"/>
    <lineage>
        <taxon>Bacteria</taxon>
        <taxon>Pseudomonadati</taxon>
        <taxon>Pseudomonadota</taxon>
        <taxon>Gammaproteobacteria</taxon>
        <taxon>Vibrionales</taxon>
        <taxon>Vibrionaceae</taxon>
        <taxon>Enterovibrio</taxon>
    </lineage>
</organism>
<evidence type="ECO:0000259" key="8">
    <source>
        <dbReference type="Pfam" id="PF02384"/>
    </source>
</evidence>
<evidence type="ECO:0000256" key="6">
    <source>
        <dbReference type="ARBA" id="ARBA00022747"/>
    </source>
</evidence>